<dbReference type="InterPro" id="IPR004675">
    <property type="entry name" value="AhpD_core"/>
</dbReference>
<dbReference type="PANTHER" id="PTHR34846">
    <property type="entry name" value="4-CARBOXYMUCONOLACTONE DECARBOXYLASE FAMILY PROTEIN (AFU_ORTHOLOGUE AFUA_6G11590)"/>
    <property type="match status" value="1"/>
</dbReference>
<dbReference type="RefSeq" id="WP_206577863.1">
    <property type="nucleotide sequence ID" value="NZ_JAFKCT010000003.1"/>
</dbReference>
<dbReference type="Proteomes" id="UP000664317">
    <property type="component" value="Unassembled WGS sequence"/>
</dbReference>
<evidence type="ECO:0000313" key="3">
    <source>
        <dbReference type="Proteomes" id="UP000664317"/>
    </source>
</evidence>
<dbReference type="Pfam" id="PF02627">
    <property type="entry name" value="CMD"/>
    <property type="match status" value="1"/>
</dbReference>
<evidence type="ECO:0000259" key="1">
    <source>
        <dbReference type="Pfam" id="PF02627"/>
    </source>
</evidence>
<evidence type="ECO:0000313" key="2">
    <source>
        <dbReference type="EMBL" id="MBN7811079.1"/>
    </source>
</evidence>
<organism evidence="2 3">
    <name type="scientific">Algoriphagus oliviformis</name>
    <dbReference type="NCBI Taxonomy" id="2811231"/>
    <lineage>
        <taxon>Bacteria</taxon>
        <taxon>Pseudomonadati</taxon>
        <taxon>Bacteroidota</taxon>
        <taxon>Cytophagia</taxon>
        <taxon>Cytophagales</taxon>
        <taxon>Cyclobacteriaceae</taxon>
        <taxon>Algoriphagus</taxon>
    </lineage>
</organism>
<dbReference type="Gene3D" id="1.20.1290.10">
    <property type="entry name" value="AhpD-like"/>
    <property type="match status" value="1"/>
</dbReference>
<dbReference type="InterPro" id="IPR029032">
    <property type="entry name" value="AhpD-like"/>
</dbReference>
<proteinExistence type="predicted"/>
<keyword evidence="3" id="KW-1185">Reference proteome</keyword>
<comment type="caution">
    <text evidence="2">The sequence shown here is derived from an EMBL/GenBank/DDBJ whole genome shotgun (WGS) entry which is preliminary data.</text>
</comment>
<name>A0ABS3C397_9BACT</name>
<protein>
    <submittedName>
        <fullName evidence="2">Carboxymuconolactone decarboxylase family protein</fullName>
    </submittedName>
</protein>
<dbReference type="EMBL" id="JAFKCT010000003">
    <property type="protein sequence ID" value="MBN7811079.1"/>
    <property type="molecule type" value="Genomic_DNA"/>
</dbReference>
<feature type="domain" description="Carboxymuconolactone decarboxylase-like" evidence="1">
    <location>
        <begin position="26"/>
        <end position="94"/>
    </location>
</feature>
<dbReference type="InterPro" id="IPR003779">
    <property type="entry name" value="CMD-like"/>
</dbReference>
<dbReference type="PANTHER" id="PTHR34846:SF10">
    <property type="entry name" value="CYTOPLASMIC PROTEIN"/>
    <property type="match status" value="1"/>
</dbReference>
<sequence>METRLQIDQVEPKGYQSLFPIEKYLQQSQLTHTHKELIKIRASQINKCAFCIDMHTKDALAQGESLQRILLLNAWEETELFTPEEKILLKVTEEVTLIAESGLSSETYTQAVQVLGENYLAQAIMAIIAINAWNRLSVSTLKPIPA</sequence>
<accession>A0ABS3C397</accession>
<gene>
    <name evidence="2" type="ORF">J0A68_08935</name>
</gene>
<reference evidence="2 3" key="1">
    <citation type="submission" date="2021-03" db="EMBL/GenBank/DDBJ databases">
        <title>novel species isolated from a fishpond in China.</title>
        <authorList>
            <person name="Lu H."/>
            <person name="Cai Z."/>
        </authorList>
    </citation>
    <scope>NUCLEOTIDE SEQUENCE [LARGE SCALE GENOMIC DNA]</scope>
    <source>
        <strain evidence="2 3">H41</strain>
    </source>
</reference>
<dbReference type="SUPFAM" id="SSF69118">
    <property type="entry name" value="AhpD-like"/>
    <property type="match status" value="1"/>
</dbReference>
<dbReference type="NCBIfam" id="TIGR00778">
    <property type="entry name" value="ahpD_dom"/>
    <property type="match status" value="1"/>
</dbReference>